<dbReference type="PANTHER" id="PTHR44757">
    <property type="entry name" value="DIGUANYLATE CYCLASE DGCP"/>
    <property type="match status" value="1"/>
</dbReference>
<accession>A0A975XH55</accession>
<dbReference type="EMBL" id="OFSP01000039">
    <property type="protein sequence ID" value="SOY69688.1"/>
    <property type="molecule type" value="Genomic_DNA"/>
</dbReference>
<evidence type="ECO:0000259" key="9">
    <source>
        <dbReference type="PROSITE" id="PS50883"/>
    </source>
</evidence>
<dbReference type="Pfam" id="PF00563">
    <property type="entry name" value="EAL"/>
    <property type="match status" value="1"/>
</dbReference>
<dbReference type="SUPFAM" id="SSF141868">
    <property type="entry name" value="EAL domain-like"/>
    <property type="match status" value="1"/>
</dbReference>
<evidence type="ECO:0000313" key="12">
    <source>
        <dbReference type="Proteomes" id="UP000256297"/>
    </source>
</evidence>
<dbReference type="Gene3D" id="3.30.70.270">
    <property type="match status" value="1"/>
</dbReference>
<dbReference type="InterPro" id="IPR000014">
    <property type="entry name" value="PAS"/>
</dbReference>
<dbReference type="InterPro" id="IPR001633">
    <property type="entry name" value="EAL_dom"/>
</dbReference>
<evidence type="ECO:0000259" key="8">
    <source>
        <dbReference type="PROSITE" id="PS50839"/>
    </source>
</evidence>
<evidence type="ECO:0000259" key="7">
    <source>
        <dbReference type="PROSITE" id="PS50112"/>
    </source>
</evidence>
<comment type="caution">
    <text evidence="11">The sequence shown here is derived from an EMBL/GenBank/DDBJ whole genome shotgun (WGS) entry which is preliminary data.</text>
</comment>
<dbReference type="Pfam" id="PF03924">
    <property type="entry name" value="CHASE"/>
    <property type="match status" value="1"/>
</dbReference>
<dbReference type="PROSITE" id="PS50112">
    <property type="entry name" value="PAS"/>
    <property type="match status" value="1"/>
</dbReference>
<feature type="domain" description="PAS" evidence="7">
    <location>
        <begin position="357"/>
        <end position="404"/>
    </location>
</feature>
<dbReference type="PANTHER" id="PTHR44757:SF2">
    <property type="entry name" value="BIOFILM ARCHITECTURE MAINTENANCE PROTEIN MBAA"/>
    <property type="match status" value="1"/>
</dbReference>
<dbReference type="InterPro" id="IPR052155">
    <property type="entry name" value="Biofilm_reg_signaling"/>
</dbReference>
<dbReference type="RefSeq" id="WP_116342322.1">
    <property type="nucleotide sequence ID" value="NZ_LT976857.1"/>
</dbReference>
<gene>
    <name evidence="11" type="ORF">CBM2589_A91023</name>
</gene>
<name>A0A975XH55_9BURK</name>
<dbReference type="InterPro" id="IPR029787">
    <property type="entry name" value="Nucleotide_cyclase"/>
</dbReference>
<dbReference type="NCBIfam" id="TIGR00254">
    <property type="entry name" value="GGDEF"/>
    <property type="match status" value="1"/>
</dbReference>
<organism evidence="11 12">
    <name type="scientific">Cupriavidus taiwanensis</name>
    <dbReference type="NCBI Taxonomy" id="164546"/>
    <lineage>
        <taxon>Bacteria</taxon>
        <taxon>Pseudomonadati</taxon>
        <taxon>Pseudomonadota</taxon>
        <taxon>Betaproteobacteria</taxon>
        <taxon>Burkholderiales</taxon>
        <taxon>Burkholderiaceae</taxon>
        <taxon>Cupriavidus</taxon>
    </lineage>
</organism>
<dbReference type="PROSITE" id="PS50887">
    <property type="entry name" value="GGDEF"/>
    <property type="match status" value="1"/>
</dbReference>
<dbReference type="InterPro" id="IPR035965">
    <property type="entry name" value="PAS-like_dom_sf"/>
</dbReference>
<proteinExistence type="predicted"/>
<dbReference type="GO" id="GO:0016020">
    <property type="term" value="C:membrane"/>
    <property type="evidence" value="ECO:0007669"/>
    <property type="project" value="UniProtKB-SubCell"/>
</dbReference>
<dbReference type="InterPro" id="IPR043128">
    <property type="entry name" value="Rev_trsase/Diguanyl_cyclase"/>
</dbReference>
<dbReference type="InterPro" id="IPR000160">
    <property type="entry name" value="GGDEF_dom"/>
</dbReference>
<dbReference type="FunFam" id="3.30.70.270:FF:000001">
    <property type="entry name" value="Diguanylate cyclase domain protein"/>
    <property type="match status" value="1"/>
</dbReference>
<evidence type="ECO:0000259" key="10">
    <source>
        <dbReference type="PROSITE" id="PS50887"/>
    </source>
</evidence>
<keyword evidence="3 6" id="KW-1133">Transmembrane helix</keyword>
<dbReference type="Gene3D" id="3.30.450.350">
    <property type="entry name" value="CHASE domain"/>
    <property type="match status" value="1"/>
</dbReference>
<dbReference type="SMART" id="SM00091">
    <property type="entry name" value="PAS"/>
    <property type="match status" value="2"/>
</dbReference>
<evidence type="ECO:0000256" key="3">
    <source>
        <dbReference type="ARBA" id="ARBA00022989"/>
    </source>
</evidence>
<dbReference type="CDD" id="cd00130">
    <property type="entry name" value="PAS"/>
    <property type="match status" value="2"/>
</dbReference>
<feature type="transmembrane region" description="Helical" evidence="6">
    <location>
        <begin position="315"/>
        <end position="337"/>
    </location>
</feature>
<dbReference type="SMART" id="SM01079">
    <property type="entry name" value="CHASE"/>
    <property type="match status" value="1"/>
</dbReference>
<dbReference type="Gene3D" id="3.30.450.20">
    <property type="entry name" value="PAS domain"/>
    <property type="match status" value="2"/>
</dbReference>
<evidence type="ECO:0000313" key="11">
    <source>
        <dbReference type="EMBL" id="SOY69688.1"/>
    </source>
</evidence>
<evidence type="ECO:0000256" key="6">
    <source>
        <dbReference type="SAM" id="Phobius"/>
    </source>
</evidence>
<evidence type="ECO:0000256" key="4">
    <source>
        <dbReference type="ARBA" id="ARBA00023136"/>
    </source>
</evidence>
<dbReference type="Proteomes" id="UP000256297">
    <property type="component" value="Chromosome CBM2589_a"/>
</dbReference>
<dbReference type="SUPFAM" id="SSF55785">
    <property type="entry name" value="PYP-like sensor domain (PAS domain)"/>
    <property type="match status" value="2"/>
</dbReference>
<dbReference type="SMART" id="SM00052">
    <property type="entry name" value="EAL"/>
    <property type="match status" value="1"/>
</dbReference>
<dbReference type="PROSITE" id="PS50839">
    <property type="entry name" value="CHASE"/>
    <property type="match status" value="1"/>
</dbReference>
<dbReference type="NCBIfam" id="TIGR00229">
    <property type="entry name" value="sensory_box"/>
    <property type="match status" value="1"/>
</dbReference>
<dbReference type="InterPro" id="IPR006189">
    <property type="entry name" value="CHASE_dom"/>
</dbReference>
<protein>
    <submittedName>
        <fullName evidence="11">Diguanylate cyclase (GGDEAF) and c-di-GMP phosphodiesterase (EAL domain) with Chase and PAS domains</fullName>
    </submittedName>
</protein>
<evidence type="ECO:0000256" key="1">
    <source>
        <dbReference type="ARBA" id="ARBA00004370"/>
    </source>
</evidence>
<sequence length="1067" mass="113512">MRLTSLSPALLSLLVAAGGTLLTAGAWLQADRLERRAAQQHFDALLAQAGSALRERMLENERLLRGVAAVMTANPGTSRAQWRNYLYTAQRDDLPAGTQAIGYAPLATPRQVPQLVQAARADGLADYSVHPAGARALYAPILYIDPLDGRSMRVAGFDMLSEPTRRAALEAARDSGEPRLSAGLDPIREAGAEAVARQRDAMVFLPVYGGAAALSTVAQRREAVLGYVYLSLRLGDLMRAVGASASNELELSLHEGGPAAAGALLSGGPTEGELREDGSAPLLRGERQFHYGGRSWTLRAATRPAFEAAHGPRPALLAALTGALATLLLAWLAYALARQGRAARQREARAVHAWEDDSAMLQACLAQSADGFVVTDAQGVVVRASERAAQLFGTEATRLAGRSLDALIPGATGVLLAAAAGSAIHRELAGERADGDSFALRVSAARLPAAAGAASHWLWAVTDLAPERRAQDAAAMQAARYAGLLDHAAFCVITFDEHGLLTGINAAGQRMLWYSSAELVGHMPMTGLHVAAELAEHARALSAELGAPVPAGLPALLAKPRLGLTDEREWTWVRKGGSRMPVRLAISALPVTAAAAPSPGYQALAYDLTERLRVDEYIRHLALHDPLTGLPNRAELSERAQALLLHARTRGERVALLLLDLDHFKRINDSLGHPVGDDVLRTMADRIKGTVRQGDLVARMGGDEFGVVLGGLRHDSEAELIAAKIQARVNEELLAGGQRLRVTPSIGMAVFPDDGDTLTELLKSADSAVYAAKQGGRARLCRFASAMAEASLTRFTIEGLLRRALAGNEFRLRYQPIVDTATLTIPGVEALITWETAERGVMQPAEFIPIAEQSGLVVPLGEWALATACREIQALREELGRELEVAVNISPLQLRQADFPDTVARCLQQAGLPPQGLVIEVTEGILVDGGETTIETFRRLRELGVGLSIDDFGTGYSGLNYLTRLPISRLKIDKSFVDGVATPGHDQAVAAAIIALGHQLHLKVIAEGVETAAQFAFLRAQGCDGLQGFLFSQGVPQQALREVLRKPLPMPDTAPAPASSASTPQQA</sequence>
<feature type="region of interest" description="Disordered" evidence="5">
    <location>
        <begin position="1048"/>
        <end position="1067"/>
    </location>
</feature>
<keyword evidence="2 6" id="KW-0812">Transmembrane</keyword>
<dbReference type="InterPro" id="IPR013656">
    <property type="entry name" value="PAS_4"/>
</dbReference>
<feature type="domain" description="GGDEF" evidence="10">
    <location>
        <begin position="652"/>
        <end position="785"/>
    </location>
</feature>
<feature type="compositionally biased region" description="Low complexity" evidence="5">
    <location>
        <begin position="1055"/>
        <end position="1067"/>
    </location>
</feature>
<dbReference type="Gene3D" id="3.20.20.450">
    <property type="entry name" value="EAL domain"/>
    <property type="match status" value="1"/>
</dbReference>
<dbReference type="InterPro" id="IPR042240">
    <property type="entry name" value="CHASE_sf"/>
</dbReference>
<comment type="subcellular location">
    <subcellularLocation>
        <location evidence="1">Membrane</location>
    </subcellularLocation>
</comment>
<dbReference type="Pfam" id="PF08448">
    <property type="entry name" value="PAS_4"/>
    <property type="match status" value="1"/>
</dbReference>
<dbReference type="InterPro" id="IPR035919">
    <property type="entry name" value="EAL_sf"/>
</dbReference>
<dbReference type="PROSITE" id="PS50883">
    <property type="entry name" value="EAL"/>
    <property type="match status" value="1"/>
</dbReference>
<dbReference type="CDD" id="cd01948">
    <property type="entry name" value="EAL"/>
    <property type="match status" value="1"/>
</dbReference>
<dbReference type="CDD" id="cd01949">
    <property type="entry name" value="GGDEF"/>
    <property type="match status" value="1"/>
</dbReference>
<dbReference type="SMART" id="SM00267">
    <property type="entry name" value="GGDEF"/>
    <property type="match status" value="1"/>
</dbReference>
<evidence type="ECO:0000256" key="5">
    <source>
        <dbReference type="SAM" id="MobiDB-lite"/>
    </source>
</evidence>
<dbReference type="Pfam" id="PF00990">
    <property type="entry name" value="GGDEF"/>
    <property type="match status" value="1"/>
</dbReference>
<dbReference type="GO" id="GO:0007165">
    <property type="term" value="P:signal transduction"/>
    <property type="evidence" value="ECO:0007669"/>
    <property type="project" value="UniProtKB-ARBA"/>
</dbReference>
<reference evidence="11 12" key="1">
    <citation type="submission" date="2018-01" db="EMBL/GenBank/DDBJ databases">
        <authorList>
            <person name="Clerissi C."/>
        </authorList>
    </citation>
    <scope>NUCLEOTIDE SEQUENCE [LARGE SCALE GENOMIC DNA]</scope>
    <source>
        <strain evidence="11">Cupriavidus taiwanensis STM 3521</strain>
    </source>
</reference>
<feature type="domain" description="CHASE" evidence="8">
    <location>
        <begin position="128"/>
        <end position="299"/>
    </location>
</feature>
<dbReference type="GO" id="GO:0003824">
    <property type="term" value="F:catalytic activity"/>
    <property type="evidence" value="ECO:0007669"/>
    <property type="project" value="UniProtKB-ARBA"/>
</dbReference>
<evidence type="ECO:0000256" key="2">
    <source>
        <dbReference type="ARBA" id="ARBA00022692"/>
    </source>
</evidence>
<dbReference type="SUPFAM" id="SSF55073">
    <property type="entry name" value="Nucleotide cyclase"/>
    <property type="match status" value="1"/>
</dbReference>
<feature type="domain" description="EAL" evidence="9">
    <location>
        <begin position="794"/>
        <end position="1048"/>
    </location>
</feature>
<dbReference type="AlphaFoldDB" id="A0A975XH55"/>
<keyword evidence="4 6" id="KW-0472">Membrane</keyword>